<protein>
    <submittedName>
        <fullName evidence="2">Uncharacterized protein</fullName>
    </submittedName>
</protein>
<keyword evidence="1" id="KW-0472">Membrane</keyword>
<dbReference type="RefSeq" id="WP_131450573.1">
    <property type="nucleotide sequence ID" value="NZ_SJZI01000052.1"/>
</dbReference>
<keyword evidence="1" id="KW-0812">Transmembrane</keyword>
<comment type="caution">
    <text evidence="2">The sequence shown here is derived from an EMBL/GenBank/DDBJ whole genome shotgun (WGS) entry which is preliminary data.</text>
</comment>
<keyword evidence="1" id="KW-1133">Transmembrane helix</keyword>
<feature type="transmembrane region" description="Helical" evidence="1">
    <location>
        <begin position="37"/>
        <end position="54"/>
    </location>
</feature>
<keyword evidence="3" id="KW-1185">Reference proteome</keyword>
<dbReference type="EMBL" id="SJZI01000052">
    <property type="protein sequence ID" value="TCJ12097.1"/>
    <property type="molecule type" value="Genomic_DNA"/>
</dbReference>
<proteinExistence type="predicted"/>
<evidence type="ECO:0000313" key="3">
    <source>
        <dbReference type="Proteomes" id="UP000295334"/>
    </source>
</evidence>
<accession>A0A4R1B671</accession>
<dbReference type="AlphaFoldDB" id="A0A4R1B671"/>
<dbReference type="Proteomes" id="UP000295334">
    <property type="component" value="Unassembled WGS sequence"/>
</dbReference>
<organism evidence="2 3">
    <name type="scientific">Flaviaesturariibacter flavus</name>
    <dbReference type="NCBI Taxonomy" id="2502780"/>
    <lineage>
        <taxon>Bacteria</taxon>
        <taxon>Pseudomonadati</taxon>
        <taxon>Bacteroidota</taxon>
        <taxon>Chitinophagia</taxon>
        <taxon>Chitinophagales</taxon>
        <taxon>Chitinophagaceae</taxon>
        <taxon>Flaviaestuariibacter</taxon>
    </lineage>
</organism>
<evidence type="ECO:0000313" key="2">
    <source>
        <dbReference type="EMBL" id="TCJ12097.1"/>
    </source>
</evidence>
<gene>
    <name evidence="2" type="ORF">EPD60_16215</name>
</gene>
<reference evidence="2 3" key="1">
    <citation type="submission" date="2019-03" db="EMBL/GenBank/DDBJ databases">
        <authorList>
            <person name="Kim M.K.M."/>
        </authorList>
    </citation>
    <scope>NUCLEOTIDE SEQUENCE [LARGE SCALE GENOMIC DNA]</scope>
    <source>
        <strain evidence="2 3">17J68-12</strain>
    </source>
</reference>
<sequence length="62" mass="6661">MSRNWKEVSVPGTVTLMLALVNGAVLAAGLTGGPAWYQLLYISVPVFIIAMIAGKRNRNKDS</sequence>
<evidence type="ECO:0000256" key="1">
    <source>
        <dbReference type="SAM" id="Phobius"/>
    </source>
</evidence>
<name>A0A4R1B671_9BACT</name>